<name>A0A9X1QIZ9_9BACT</name>
<protein>
    <submittedName>
        <fullName evidence="3">DUF4142 domain-containing protein</fullName>
    </submittedName>
</protein>
<dbReference type="AlphaFoldDB" id="A0A9X1QIZ9"/>
<dbReference type="PANTHER" id="PTHR38593">
    <property type="entry name" value="BLR2558 PROTEIN"/>
    <property type="match status" value="1"/>
</dbReference>
<feature type="domain" description="DUF4142" evidence="2">
    <location>
        <begin position="34"/>
        <end position="168"/>
    </location>
</feature>
<organism evidence="3 4">
    <name type="scientific">Dyadobacter chenhuakuii</name>
    <dbReference type="NCBI Taxonomy" id="2909339"/>
    <lineage>
        <taxon>Bacteria</taxon>
        <taxon>Pseudomonadati</taxon>
        <taxon>Bacteroidota</taxon>
        <taxon>Cytophagia</taxon>
        <taxon>Cytophagales</taxon>
        <taxon>Spirosomataceae</taxon>
        <taxon>Dyadobacter</taxon>
    </lineage>
</organism>
<gene>
    <name evidence="3" type="ORF">L0661_19775</name>
</gene>
<dbReference type="InterPro" id="IPR012347">
    <property type="entry name" value="Ferritin-like"/>
</dbReference>
<feature type="chain" id="PRO_5040947911" evidence="1">
    <location>
        <begin position="22"/>
        <end position="173"/>
    </location>
</feature>
<dbReference type="InterPro" id="IPR025419">
    <property type="entry name" value="DUF4142"/>
</dbReference>
<evidence type="ECO:0000313" key="3">
    <source>
        <dbReference type="EMBL" id="MCF2500569.1"/>
    </source>
</evidence>
<reference evidence="3" key="1">
    <citation type="submission" date="2022-01" db="EMBL/GenBank/DDBJ databases">
        <title>Novel species in genus Dyadobacter.</title>
        <authorList>
            <person name="Ma C."/>
        </authorList>
    </citation>
    <scope>NUCLEOTIDE SEQUENCE</scope>
    <source>
        <strain evidence="3">CY357</strain>
    </source>
</reference>
<dbReference type="EMBL" id="JAKFFV010000012">
    <property type="protein sequence ID" value="MCF2500569.1"/>
    <property type="molecule type" value="Genomic_DNA"/>
</dbReference>
<dbReference type="RefSeq" id="WP_235159493.1">
    <property type="nucleotide sequence ID" value="NZ_JAKFFV010000012.1"/>
</dbReference>
<dbReference type="PROSITE" id="PS51257">
    <property type="entry name" value="PROKAR_LIPOPROTEIN"/>
    <property type="match status" value="1"/>
</dbReference>
<dbReference type="PANTHER" id="PTHR38593:SF1">
    <property type="entry name" value="BLR2558 PROTEIN"/>
    <property type="match status" value="1"/>
</dbReference>
<proteinExistence type="predicted"/>
<dbReference type="Proteomes" id="UP001139411">
    <property type="component" value="Unassembled WGS sequence"/>
</dbReference>
<comment type="caution">
    <text evidence="3">The sequence shown here is derived from an EMBL/GenBank/DDBJ whole genome shotgun (WGS) entry which is preliminary data.</text>
</comment>
<dbReference type="Gene3D" id="1.20.1260.10">
    <property type="match status" value="1"/>
</dbReference>
<evidence type="ECO:0000259" key="2">
    <source>
        <dbReference type="Pfam" id="PF13628"/>
    </source>
</evidence>
<keyword evidence="1" id="KW-0732">Signal</keyword>
<accession>A0A9X1QIZ9</accession>
<evidence type="ECO:0000256" key="1">
    <source>
        <dbReference type="SAM" id="SignalP"/>
    </source>
</evidence>
<dbReference type="Pfam" id="PF13628">
    <property type="entry name" value="DUF4142"/>
    <property type="match status" value="1"/>
</dbReference>
<evidence type="ECO:0000313" key="4">
    <source>
        <dbReference type="Proteomes" id="UP001139411"/>
    </source>
</evidence>
<sequence>MKRTKFFFLAAALSFATVACDDDTTGTNAPAELDKQFMLAASDGGLFEINAGQVASSKGTTPTIKQFGQEMLDDHTSIKQDLMKIAKDANVDLPTTLSSGKQQKLDSLSGLSGIAFDTTYIKMVTISHEEAVNLYEIQDKSASNVQLKTFAADKLPRLKAHLEKAKAMRDSIQ</sequence>
<feature type="signal peptide" evidence="1">
    <location>
        <begin position="1"/>
        <end position="21"/>
    </location>
</feature>